<dbReference type="Pfam" id="PF13734">
    <property type="entry name" value="Inhibitor_I69"/>
    <property type="match status" value="1"/>
</dbReference>
<evidence type="ECO:0000259" key="6">
    <source>
        <dbReference type="Pfam" id="PF13734"/>
    </source>
</evidence>
<feature type="domain" description="Spi protease inhibitor" evidence="6">
    <location>
        <begin position="38"/>
        <end position="100"/>
    </location>
</feature>
<evidence type="ECO:0000313" key="7">
    <source>
        <dbReference type="EMBL" id="SVD21190.1"/>
    </source>
</evidence>
<name>A0A382TGD0_9ZZZZ</name>
<dbReference type="InterPro" id="IPR044934">
    <property type="entry name" value="Streptopain_sf"/>
</dbReference>
<comment type="similarity">
    <text evidence="1">Belongs to the peptidase C10 family.</text>
</comment>
<keyword evidence="4" id="KW-0378">Hydrolase</keyword>
<evidence type="ECO:0000256" key="1">
    <source>
        <dbReference type="ARBA" id="ARBA00009693"/>
    </source>
</evidence>
<dbReference type="InterPro" id="IPR038765">
    <property type="entry name" value="Papain-like_cys_pep_sf"/>
</dbReference>
<dbReference type="GO" id="GO:0008234">
    <property type="term" value="F:cysteine-type peptidase activity"/>
    <property type="evidence" value="ECO:0007669"/>
    <property type="project" value="UniProtKB-KW"/>
</dbReference>
<gene>
    <name evidence="7" type="ORF">METZ01_LOCUS374044</name>
</gene>
<keyword evidence="5" id="KW-0788">Thiol protease</keyword>
<accession>A0A382TGD0</accession>
<dbReference type="Pfam" id="PF01640">
    <property type="entry name" value="Peptidase_C10"/>
    <property type="match status" value="1"/>
</dbReference>
<feature type="non-terminal residue" evidence="7">
    <location>
        <position position="1"/>
    </location>
</feature>
<dbReference type="SUPFAM" id="SSF54001">
    <property type="entry name" value="Cysteine proteinases"/>
    <property type="match status" value="1"/>
</dbReference>
<dbReference type="GO" id="GO:0006508">
    <property type="term" value="P:proteolysis"/>
    <property type="evidence" value="ECO:0007669"/>
    <property type="project" value="UniProtKB-KW"/>
</dbReference>
<keyword evidence="3" id="KW-0732">Signal</keyword>
<evidence type="ECO:0000256" key="2">
    <source>
        <dbReference type="ARBA" id="ARBA00022670"/>
    </source>
</evidence>
<sequence length="250" mass="27796">VFSGLLLGAKVQLDIAEIVARSVHLEHSNLHDGSEFILSGIETIKNEDLDLMYIFHLIPEGFIMVPADNQAVPVLAFGFEHAFETSNMPSNLQYIMNQYKIELLEMVASQNTPNPEISTQWERYISGSIETDHSRDVSPLIDAEFDQGGSWNNGIQDAIGFNGPVGCVSVAMCQVMHYWGYPENGTGSNYYTENDYGYIEVDFEDAFYDFDNMAATYATSSSQLLLFHAGVAVNMDYDWSGSGAWVTGSY</sequence>
<dbReference type="EMBL" id="UINC01136428">
    <property type="protein sequence ID" value="SVD21190.1"/>
    <property type="molecule type" value="Genomic_DNA"/>
</dbReference>
<dbReference type="InterPro" id="IPR025896">
    <property type="entry name" value="Spi_Prtas-inh"/>
</dbReference>
<reference evidence="7" key="1">
    <citation type="submission" date="2018-05" db="EMBL/GenBank/DDBJ databases">
        <authorList>
            <person name="Lanie J.A."/>
            <person name="Ng W.-L."/>
            <person name="Kazmierczak K.M."/>
            <person name="Andrzejewski T.M."/>
            <person name="Davidsen T.M."/>
            <person name="Wayne K.J."/>
            <person name="Tettelin H."/>
            <person name="Glass J.I."/>
            <person name="Rusch D."/>
            <person name="Podicherti R."/>
            <person name="Tsui H.-C.T."/>
            <person name="Winkler M.E."/>
        </authorList>
    </citation>
    <scope>NUCLEOTIDE SEQUENCE</scope>
</reference>
<feature type="non-terminal residue" evidence="7">
    <location>
        <position position="250"/>
    </location>
</feature>
<evidence type="ECO:0000256" key="3">
    <source>
        <dbReference type="ARBA" id="ARBA00022729"/>
    </source>
</evidence>
<evidence type="ECO:0000256" key="5">
    <source>
        <dbReference type="ARBA" id="ARBA00022807"/>
    </source>
</evidence>
<dbReference type="InterPro" id="IPR000200">
    <property type="entry name" value="Peptidase_C10"/>
</dbReference>
<organism evidence="7">
    <name type="scientific">marine metagenome</name>
    <dbReference type="NCBI Taxonomy" id="408172"/>
    <lineage>
        <taxon>unclassified sequences</taxon>
        <taxon>metagenomes</taxon>
        <taxon>ecological metagenomes</taxon>
    </lineage>
</organism>
<dbReference type="Gene3D" id="3.90.70.50">
    <property type="entry name" value="Peptidase C10, streptopain"/>
    <property type="match status" value="1"/>
</dbReference>
<proteinExistence type="inferred from homology"/>
<protein>
    <recommendedName>
        <fullName evidence="6">Spi protease inhibitor domain-containing protein</fullName>
    </recommendedName>
</protein>
<dbReference type="AlphaFoldDB" id="A0A382TGD0"/>
<keyword evidence="2" id="KW-0645">Protease</keyword>
<evidence type="ECO:0000256" key="4">
    <source>
        <dbReference type="ARBA" id="ARBA00022801"/>
    </source>
</evidence>